<dbReference type="PANTHER" id="PTHR32097:SF17">
    <property type="entry name" value="CAMP-BINDING PROTEIN 1-RELATED"/>
    <property type="match status" value="1"/>
</dbReference>
<dbReference type="Gene3D" id="2.60.60.30">
    <property type="entry name" value="sav2460 like domains"/>
    <property type="match status" value="1"/>
</dbReference>
<dbReference type="InterPro" id="IPR051324">
    <property type="entry name" value="Stress/Tellurium_Resist"/>
</dbReference>
<reference evidence="2" key="1">
    <citation type="submission" date="2021-01" db="EMBL/GenBank/DDBJ databases">
        <authorList>
            <person name="Corre E."/>
            <person name="Pelletier E."/>
            <person name="Niang G."/>
            <person name="Scheremetjew M."/>
            <person name="Finn R."/>
            <person name="Kale V."/>
            <person name="Holt S."/>
            <person name="Cochrane G."/>
            <person name="Meng A."/>
            <person name="Brown T."/>
            <person name="Cohen L."/>
        </authorList>
    </citation>
    <scope>NUCLEOTIDE SEQUENCE</scope>
    <source>
        <strain evidence="2">OF101</strain>
    </source>
</reference>
<dbReference type="PANTHER" id="PTHR32097">
    <property type="entry name" value="CAMP-BINDING PROTEIN 1-RELATED"/>
    <property type="match status" value="1"/>
</dbReference>
<evidence type="ECO:0000259" key="1">
    <source>
        <dbReference type="Pfam" id="PF02342"/>
    </source>
</evidence>
<dbReference type="Pfam" id="PF02342">
    <property type="entry name" value="TerD"/>
    <property type="match status" value="1"/>
</dbReference>
<feature type="domain" description="TerD" evidence="1">
    <location>
        <begin position="237"/>
        <end position="339"/>
    </location>
</feature>
<gene>
    <name evidence="2" type="ORF">ACAT0790_LOCUS56789</name>
</gene>
<proteinExistence type="predicted"/>
<dbReference type="AlphaFoldDB" id="A0A7S1RZM6"/>
<dbReference type="EMBL" id="HBGE01095394">
    <property type="protein sequence ID" value="CAD9180017.1"/>
    <property type="molecule type" value="Transcribed_RNA"/>
</dbReference>
<name>A0A7S1RZM6_ALECA</name>
<sequence length="408" mass="43962">MVRQLSDPTSFLLTRAKLKGSFGDASYTHAEALGDRVSDPSLHSGLHKALGVKGTVDEVIGFGTDDEGVLAICCPEGQVKKLKKPFAMHAAKACQDLGAIVEAVQTGPEQLSMEFSIEVVNDSRLDAGGLLKKVNSEPFRSAMERGLSSAGLPDAEVTVRTKATSRELARLEFLLRWDFPASGGGAGGLPDYLDGICLVYREDDPVHTVDFRSAHASAGRRREATREASQRCQAIGRAIRHSGDVMSDTGGEHRMSLDLAALPTDVTDLYFVLAGYDCRDLSQFPNPAVEIVDAHSQKSMMRYSLASAGSAEAVIMCSLSRAESRKWIVRGLGIPTAGSVRDYAPIKAAIAKLQVGYGHWERRGDLVELKVLHKLGRVTRAGTSEFAGFVQALMALPVPVFQLVAFFV</sequence>
<evidence type="ECO:0000313" key="2">
    <source>
        <dbReference type="EMBL" id="CAD9180017.1"/>
    </source>
</evidence>
<accession>A0A7S1RZM6</accession>
<dbReference type="CDD" id="cd06974">
    <property type="entry name" value="TerD_like"/>
    <property type="match status" value="1"/>
</dbReference>
<organism evidence="2">
    <name type="scientific">Alexandrium catenella</name>
    <name type="common">Red tide dinoflagellate</name>
    <name type="synonym">Gonyaulax catenella</name>
    <dbReference type="NCBI Taxonomy" id="2925"/>
    <lineage>
        <taxon>Eukaryota</taxon>
        <taxon>Sar</taxon>
        <taxon>Alveolata</taxon>
        <taxon>Dinophyceae</taxon>
        <taxon>Gonyaulacales</taxon>
        <taxon>Pyrocystaceae</taxon>
        <taxon>Alexandrium</taxon>
    </lineage>
</organism>
<protein>
    <recommendedName>
        <fullName evidence="1">TerD domain-containing protein</fullName>
    </recommendedName>
</protein>
<dbReference type="InterPro" id="IPR003325">
    <property type="entry name" value="TerD"/>
</dbReference>